<evidence type="ECO:0000256" key="5">
    <source>
        <dbReference type="ARBA" id="ARBA00023251"/>
    </source>
</evidence>
<evidence type="ECO:0000259" key="7">
    <source>
        <dbReference type="Pfam" id="PF01061"/>
    </source>
</evidence>
<organism evidence="8">
    <name type="scientific">Nakamurella sp. A5-74</name>
    <dbReference type="NCBI Taxonomy" id="3158264"/>
    <lineage>
        <taxon>Bacteria</taxon>
        <taxon>Bacillati</taxon>
        <taxon>Actinomycetota</taxon>
        <taxon>Actinomycetes</taxon>
        <taxon>Nakamurellales</taxon>
        <taxon>Nakamurellaceae</taxon>
        <taxon>Nakamurella</taxon>
    </lineage>
</organism>
<gene>
    <name evidence="8" type="ORF">ABLG96_09505</name>
</gene>
<dbReference type="PANTHER" id="PTHR43229:SF6">
    <property type="entry name" value="ABC-TYPE MULTIDRUG TRANSPORT SYSTEM, PERMEASE COMPONENT"/>
    <property type="match status" value="1"/>
</dbReference>
<dbReference type="InterPro" id="IPR051784">
    <property type="entry name" value="Nod_factor_ABC_transporter"/>
</dbReference>
<dbReference type="Pfam" id="PF01061">
    <property type="entry name" value="ABC2_membrane"/>
    <property type="match status" value="1"/>
</dbReference>
<keyword evidence="5" id="KW-0046">Antibiotic resistance</keyword>
<keyword evidence="4 6" id="KW-0472">Membrane</keyword>
<reference evidence="8" key="1">
    <citation type="submission" date="2024-05" db="EMBL/GenBank/DDBJ databases">
        <authorList>
            <person name="Cai S.Y."/>
            <person name="Jin L.M."/>
            <person name="Li H.R."/>
        </authorList>
    </citation>
    <scope>NUCLEOTIDE SEQUENCE</scope>
    <source>
        <strain evidence="8">A5-74</strain>
    </source>
</reference>
<feature type="transmembrane region" description="Helical" evidence="6">
    <location>
        <begin position="38"/>
        <end position="55"/>
    </location>
</feature>
<feature type="transmembrane region" description="Helical" evidence="6">
    <location>
        <begin position="75"/>
        <end position="98"/>
    </location>
</feature>
<feature type="transmembrane region" description="Helical" evidence="6">
    <location>
        <begin position="187"/>
        <end position="205"/>
    </location>
</feature>
<dbReference type="PIRSF" id="PIRSF006648">
    <property type="entry name" value="DrrB"/>
    <property type="match status" value="1"/>
</dbReference>
<dbReference type="PANTHER" id="PTHR43229">
    <property type="entry name" value="NODULATION PROTEIN J"/>
    <property type="match status" value="1"/>
</dbReference>
<evidence type="ECO:0000256" key="2">
    <source>
        <dbReference type="ARBA" id="ARBA00022692"/>
    </source>
</evidence>
<dbReference type="EMBL" id="CP159218">
    <property type="protein sequence ID" value="XCG65488.1"/>
    <property type="molecule type" value="Genomic_DNA"/>
</dbReference>
<feature type="transmembrane region" description="Helical" evidence="6">
    <location>
        <begin position="119"/>
        <end position="145"/>
    </location>
</feature>
<dbReference type="AlphaFoldDB" id="A0AAU8DTE8"/>
<dbReference type="RefSeq" id="WP_353651093.1">
    <property type="nucleotide sequence ID" value="NZ_CP159218.1"/>
</dbReference>
<name>A0AAU8DTE8_9ACTN</name>
<evidence type="ECO:0000256" key="4">
    <source>
        <dbReference type="ARBA" id="ARBA00023136"/>
    </source>
</evidence>
<proteinExistence type="predicted"/>
<dbReference type="GO" id="GO:0046677">
    <property type="term" value="P:response to antibiotic"/>
    <property type="evidence" value="ECO:0007669"/>
    <property type="project" value="UniProtKB-KW"/>
</dbReference>
<sequence>MSSRTAAAPDRRAATPRSPVAMTVRYALLSAVSTIRNGRFLVFTAALPVAMYLLFNGLYGQQDAGDGSSLTASSYLMISMACYGAIGGALNSGARIAIERQTGWNRQLRLSALPGSGYLIGKAFVSLLVAVPPIVLVFALGAIVGKVQLSPLTWAVAAVAIWLCTIPFALLGLVIGSLATPDSTQPISMLIYLGTSILGGLWVPIDQFSAFLQHLARFVPTYWIAGIGRDAVDGSGLRLMGVAVLLGWTIVLGAIGVIAYRRSGDRV</sequence>
<dbReference type="GO" id="GO:0043190">
    <property type="term" value="C:ATP-binding cassette (ABC) transporter complex"/>
    <property type="evidence" value="ECO:0007669"/>
    <property type="project" value="InterPro"/>
</dbReference>
<keyword evidence="2 6" id="KW-0812">Transmembrane</keyword>
<evidence type="ECO:0000256" key="1">
    <source>
        <dbReference type="ARBA" id="ARBA00004141"/>
    </source>
</evidence>
<keyword evidence="3 6" id="KW-1133">Transmembrane helix</keyword>
<protein>
    <submittedName>
        <fullName evidence="8">ABC transporter permease</fullName>
    </submittedName>
</protein>
<evidence type="ECO:0000256" key="6">
    <source>
        <dbReference type="SAM" id="Phobius"/>
    </source>
</evidence>
<feature type="transmembrane region" description="Helical" evidence="6">
    <location>
        <begin position="239"/>
        <end position="260"/>
    </location>
</feature>
<comment type="subcellular location">
    <subcellularLocation>
        <location evidence="1">Membrane</location>
        <topology evidence="1">Multi-pass membrane protein</topology>
    </subcellularLocation>
</comment>
<accession>A0AAU8DTE8</accession>
<evidence type="ECO:0000256" key="3">
    <source>
        <dbReference type="ARBA" id="ARBA00022989"/>
    </source>
</evidence>
<feature type="transmembrane region" description="Helical" evidence="6">
    <location>
        <begin position="151"/>
        <end position="175"/>
    </location>
</feature>
<feature type="domain" description="ABC-2 type transporter transmembrane" evidence="7">
    <location>
        <begin position="33"/>
        <end position="225"/>
    </location>
</feature>
<dbReference type="InterPro" id="IPR000412">
    <property type="entry name" value="ABC_2_transport"/>
</dbReference>
<evidence type="ECO:0000313" key="8">
    <source>
        <dbReference type="EMBL" id="XCG65488.1"/>
    </source>
</evidence>
<dbReference type="InterPro" id="IPR013525">
    <property type="entry name" value="ABC2_TM"/>
</dbReference>
<dbReference type="GO" id="GO:0140359">
    <property type="term" value="F:ABC-type transporter activity"/>
    <property type="evidence" value="ECO:0007669"/>
    <property type="project" value="InterPro"/>
</dbReference>